<keyword evidence="2" id="KW-1185">Reference proteome</keyword>
<protein>
    <submittedName>
        <fullName evidence="1">Uncharacterized protein</fullName>
    </submittedName>
</protein>
<accession>A0A843W4I2</accession>
<dbReference type="AlphaFoldDB" id="A0A843W4I2"/>
<dbReference type="Proteomes" id="UP000652761">
    <property type="component" value="Unassembled WGS sequence"/>
</dbReference>
<comment type="caution">
    <text evidence="1">The sequence shown here is derived from an EMBL/GenBank/DDBJ whole genome shotgun (WGS) entry which is preliminary data.</text>
</comment>
<evidence type="ECO:0000313" key="2">
    <source>
        <dbReference type="Proteomes" id="UP000652761"/>
    </source>
</evidence>
<sequence length="125" mass="13975">MQASATTSSLSSHGLIFISKQPPNPLAAVWGCNQASVDEELLFSGRLEDRKKVHQLFYRTAENAAGTGVATRETRLVRMSRHELHRDVSPHRDKVGRTNYILLDDRSLGQHMGYRGMGRRDPDGS</sequence>
<name>A0A843W4I2_COLES</name>
<proteinExistence type="predicted"/>
<reference evidence="1" key="1">
    <citation type="submission" date="2017-07" db="EMBL/GenBank/DDBJ databases">
        <title>Taro Niue Genome Assembly and Annotation.</title>
        <authorList>
            <person name="Atibalentja N."/>
            <person name="Keating K."/>
            <person name="Fields C.J."/>
        </authorList>
    </citation>
    <scope>NUCLEOTIDE SEQUENCE</scope>
    <source>
        <strain evidence="1">Niue_2</strain>
        <tissue evidence="1">Leaf</tissue>
    </source>
</reference>
<evidence type="ECO:0000313" key="1">
    <source>
        <dbReference type="EMBL" id="MQM00611.1"/>
    </source>
</evidence>
<gene>
    <name evidence="1" type="ORF">Taro_033349</name>
</gene>
<organism evidence="1 2">
    <name type="scientific">Colocasia esculenta</name>
    <name type="common">Wild taro</name>
    <name type="synonym">Arum esculentum</name>
    <dbReference type="NCBI Taxonomy" id="4460"/>
    <lineage>
        <taxon>Eukaryota</taxon>
        <taxon>Viridiplantae</taxon>
        <taxon>Streptophyta</taxon>
        <taxon>Embryophyta</taxon>
        <taxon>Tracheophyta</taxon>
        <taxon>Spermatophyta</taxon>
        <taxon>Magnoliopsida</taxon>
        <taxon>Liliopsida</taxon>
        <taxon>Araceae</taxon>
        <taxon>Aroideae</taxon>
        <taxon>Colocasieae</taxon>
        <taxon>Colocasia</taxon>
    </lineage>
</organism>
<dbReference type="EMBL" id="NMUH01002540">
    <property type="protein sequence ID" value="MQM00611.1"/>
    <property type="molecule type" value="Genomic_DNA"/>
</dbReference>